<dbReference type="InterPro" id="IPR002172">
    <property type="entry name" value="LDrepeatLR_classA_rpt"/>
</dbReference>
<dbReference type="InterPro" id="IPR036383">
    <property type="entry name" value="TSP1_rpt_sf"/>
</dbReference>
<dbReference type="PANTHER" id="PTHR45742">
    <property type="entry name" value="COMPLEMENT COMPONENT C6"/>
    <property type="match status" value="1"/>
</dbReference>
<feature type="signal peptide" evidence="23">
    <location>
        <begin position="1"/>
        <end position="22"/>
    </location>
</feature>
<dbReference type="InterPro" id="IPR000436">
    <property type="entry name" value="Sushi_SCR_CCP_dom"/>
</dbReference>
<dbReference type="Gene3D" id="3.30.60.30">
    <property type="match status" value="2"/>
</dbReference>
<evidence type="ECO:0000256" key="5">
    <source>
        <dbReference type="ARBA" id="ARBA00022525"/>
    </source>
</evidence>
<dbReference type="PROSITE" id="PS00279">
    <property type="entry name" value="MACPF_1"/>
    <property type="match status" value="1"/>
</dbReference>
<dbReference type="InParanoid" id="A0A665WN37"/>
<evidence type="ECO:0000256" key="17">
    <source>
        <dbReference type="ARBA" id="ARBA00023136"/>
    </source>
</evidence>
<dbReference type="InterPro" id="IPR020864">
    <property type="entry name" value="MACPF"/>
</dbReference>
<evidence type="ECO:0000256" key="11">
    <source>
        <dbReference type="ARBA" id="ARBA00022729"/>
    </source>
</evidence>
<evidence type="ECO:0000256" key="2">
    <source>
        <dbReference type="ARBA" id="ARBA00004613"/>
    </source>
</evidence>
<evidence type="ECO:0000256" key="6">
    <source>
        <dbReference type="ARBA" id="ARBA00022536"/>
    </source>
</evidence>
<dbReference type="InterPro" id="IPR048831">
    <property type="entry name" value="C8A_B_C6_EGF-like"/>
</dbReference>
<dbReference type="PROSITE" id="PS50068">
    <property type="entry name" value="LDLRA_2"/>
    <property type="match status" value="1"/>
</dbReference>
<protein>
    <submittedName>
        <fullName evidence="26">Complement component 6</fullName>
    </submittedName>
</protein>
<keyword evidence="15" id="KW-0180">Complement pathway</keyword>
<accession>A0A665WN37</accession>
<evidence type="ECO:0000256" key="15">
    <source>
        <dbReference type="ARBA" id="ARBA00022875"/>
    </source>
</evidence>
<dbReference type="Gene3D" id="2.10.70.10">
    <property type="entry name" value="Complement Module, domain 1"/>
    <property type="match status" value="2"/>
</dbReference>
<keyword evidence="18 22" id="KW-1015">Disulfide bond</keyword>
<dbReference type="Ensembl" id="ENSENLT00000046560.1">
    <property type="protein sequence ID" value="ENSENLP00000045433.1"/>
    <property type="gene ID" value="ENSENLG00000019309.1"/>
</dbReference>
<evidence type="ECO:0000256" key="14">
    <source>
        <dbReference type="ARBA" id="ARBA00022859"/>
    </source>
</evidence>
<feature type="chain" id="PRO_5025506133" evidence="23">
    <location>
        <begin position="23"/>
        <end position="935"/>
    </location>
</feature>
<dbReference type="Proteomes" id="UP000472264">
    <property type="component" value="Chromosome 12"/>
</dbReference>
<dbReference type="PANTHER" id="PTHR45742:SF4">
    <property type="entry name" value="COMPLEMENT COMPONENT C6"/>
    <property type="match status" value="1"/>
</dbReference>
<evidence type="ECO:0000256" key="19">
    <source>
        <dbReference type="ARBA" id="ARBA00023180"/>
    </source>
</evidence>
<dbReference type="InterPro" id="IPR048828">
    <property type="entry name" value="C6_KAZAL"/>
</dbReference>
<evidence type="ECO:0000256" key="4">
    <source>
        <dbReference type="ARBA" id="ARBA00022452"/>
    </source>
</evidence>
<feature type="disulfide bond" evidence="22">
    <location>
        <begin position="670"/>
        <end position="697"/>
    </location>
</feature>
<keyword evidence="20" id="KW-1053">Target membrane</keyword>
<reference evidence="26" key="2">
    <citation type="submission" date="2025-08" db="UniProtKB">
        <authorList>
            <consortium name="Ensembl"/>
        </authorList>
    </citation>
    <scope>IDENTIFICATION</scope>
</reference>
<keyword evidence="19" id="KW-0325">Glycoprotein</keyword>
<dbReference type="CDD" id="cd00112">
    <property type="entry name" value="LDLa"/>
    <property type="match status" value="1"/>
</dbReference>
<evidence type="ECO:0000259" key="25">
    <source>
        <dbReference type="PROSITE" id="PS51412"/>
    </source>
</evidence>
<dbReference type="InterPro" id="IPR003884">
    <property type="entry name" value="FacI_MAC"/>
</dbReference>
<evidence type="ECO:0000256" key="12">
    <source>
        <dbReference type="ARBA" id="ARBA00022737"/>
    </source>
</evidence>
<dbReference type="GO" id="GO:0044218">
    <property type="term" value="C:other organism cell membrane"/>
    <property type="evidence" value="ECO:0007669"/>
    <property type="project" value="UniProtKB-KW"/>
</dbReference>
<dbReference type="SUPFAM" id="SSF57424">
    <property type="entry name" value="LDL receptor-like module"/>
    <property type="match status" value="1"/>
</dbReference>
<dbReference type="SMART" id="SM00209">
    <property type="entry name" value="TSP1"/>
    <property type="match status" value="3"/>
</dbReference>
<dbReference type="SUPFAM" id="SSF82895">
    <property type="entry name" value="TSP-1 type 1 repeat"/>
    <property type="match status" value="3"/>
</dbReference>
<evidence type="ECO:0000313" key="27">
    <source>
        <dbReference type="Proteomes" id="UP000472264"/>
    </source>
</evidence>
<keyword evidence="11 23" id="KW-0732">Signal</keyword>
<evidence type="ECO:0000313" key="26">
    <source>
        <dbReference type="Ensembl" id="ENSENLP00000045433.1"/>
    </source>
</evidence>
<evidence type="ECO:0000256" key="21">
    <source>
        <dbReference type="PROSITE-ProRule" id="PRU00124"/>
    </source>
</evidence>
<reference evidence="26" key="3">
    <citation type="submission" date="2025-09" db="UniProtKB">
        <authorList>
            <consortium name="Ensembl"/>
        </authorList>
    </citation>
    <scope>IDENTIFICATION</scope>
</reference>
<organism evidence="26 27">
    <name type="scientific">Echeneis naucrates</name>
    <name type="common">Live sharksucker</name>
    <dbReference type="NCBI Taxonomy" id="173247"/>
    <lineage>
        <taxon>Eukaryota</taxon>
        <taxon>Metazoa</taxon>
        <taxon>Chordata</taxon>
        <taxon>Craniata</taxon>
        <taxon>Vertebrata</taxon>
        <taxon>Euteleostomi</taxon>
        <taxon>Actinopterygii</taxon>
        <taxon>Neopterygii</taxon>
        <taxon>Teleostei</taxon>
        <taxon>Neoteleostei</taxon>
        <taxon>Acanthomorphata</taxon>
        <taxon>Carangaria</taxon>
        <taxon>Carangiformes</taxon>
        <taxon>Echeneidae</taxon>
        <taxon>Echeneis</taxon>
    </lineage>
</organism>
<evidence type="ECO:0000256" key="16">
    <source>
        <dbReference type="ARBA" id="ARBA00023058"/>
    </source>
</evidence>
<evidence type="ECO:0000256" key="20">
    <source>
        <dbReference type="ARBA" id="ARBA00023298"/>
    </source>
</evidence>
<dbReference type="InterPro" id="IPR035976">
    <property type="entry name" value="Sushi/SCR/CCP_sf"/>
</dbReference>
<feature type="domain" description="Sushi" evidence="24">
    <location>
        <begin position="700"/>
        <end position="763"/>
    </location>
</feature>
<feature type="domain" description="Sushi" evidence="24">
    <location>
        <begin position="640"/>
        <end position="699"/>
    </location>
</feature>
<feature type="disulfide bond" evidence="21">
    <location>
        <begin position="147"/>
        <end position="165"/>
    </location>
</feature>
<dbReference type="SMART" id="SM00057">
    <property type="entry name" value="FIMAC"/>
    <property type="match status" value="2"/>
</dbReference>
<dbReference type="GO" id="GO:0005579">
    <property type="term" value="C:membrane attack complex"/>
    <property type="evidence" value="ECO:0007669"/>
    <property type="project" value="UniProtKB-KW"/>
</dbReference>
<comment type="subcellular location">
    <subcellularLocation>
        <location evidence="2">Secreted</location>
    </subcellularLocation>
    <subcellularLocation>
        <location evidence="1">Target cell membrane</location>
        <topology evidence="1">Multi-pass membrane protein</topology>
    </subcellularLocation>
</comment>
<feature type="disulfide bond" evidence="21">
    <location>
        <begin position="159"/>
        <end position="174"/>
    </location>
</feature>
<dbReference type="GO" id="GO:0031640">
    <property type="term" value="P:killing of cells of another organism"/>
    <property type="evidence" value="ECO:0007669"/>
    <property type="project" value="UniProtKB-KW"/>
</dbReference>
<dbReference type="OMA" id="YYRKNFC"/>
<evidence type="ECO:0000256" key="18">
    <source>
        <dbReference type="ARBA" id="ARBA00023157"/>
    </source>
</evidence>
<dbReference type="InterPro" id="IPR000884">
    <property type="entry name" value="TSP1_rpt"/>
</dbReference>
<dbReference type="InterPro" id="IPR023415">
    <property type="entry name" value="LDLR_class-A_CS"/>
</dbReference>
<dbReference type="AlphaFoldDB" id="A0A665WN37"/>
<name>A0A665WN37_ECHNA</name>
<dbReference type="Pfam" id="PF00084">
    <property type="entry name" value="Sushi"/>
    <property type="match status" value="2"/>
</dbReference>
<dbReference type="GO" id="GO:0006958">
    <property type="term" value="P:complement activation, classical pathway"/>
    <property type="evidence" value="ECO:0007669"/>
    <property type="project" value="UniProtKB-KW"/>
</dbReference>
<dbReference type="PRINTS" id="PR00764">
    <property type="entry name" value="COMPLEMENTC9"/>
</dbReference>
<proteinExistence type="inferred from homology"/>
<dbReference type="Gene3D" id="2.20.100.10">
    <property type="entry name" value="Thrombospondin type-1 (TSP1) repeat"/>
    <property type="match status" value="3"/>
</dbReference>
<keyword evidence="6" id="KW-0245">EGF-like domain</keyword>
<dbReference type="InterPro" id="IPR036055">
    <property type="entry name" value="LDL_receptor-like_sf"/>
</dbReference>
<dbReference type="GO" id="GO:0005576">
    <property type="term" value="C:extracellular region"/>
    <property type="evidence" value="ECO:0007669"/>
    <property type="project" value="UniProtKB-SubCell"/>
</dbReference>
<feature type="domain" description="MACPF" evidence="25">
    <location>
        <begin position="177"/>
        <end position="521"/>
    </location>
</feature>
<keyword evidence="17" id="KW-0472">Membrane</keyword>
<keyword evidence="27" id="KW-1185">Reference proteome</keyword>
<evidence type="ECO:0000256" key="13">
    <source>
        <dbReference type="ARBA" id="ARBA00022852"/>
    </source>
</evidence>
<feature type="disulfide bond" evidence="22">
    <location>
        <begin position="702"/>
        <end position="745"/>
    </location>
</feature>
<dbReference type="Pfam" id="PF21195">
    <property type="entry name" value="EGF_C8A_B_C6"/>
    <property type="match status" value="1"/>
</dbReference>
<reference evidence="26" key="1">
    <citation type="submission" date="2021-04" db="EMBL/GenBank/DDBJ databases">
        <authorList>
            <consortium name="Wellcome Sanger Institute Data Sharing"/>
        </authorList>
    </citation>
    <scope>NUCLEOTIDE SEQUENCE [LARGE SCALE GENOMIC DNA]</scope>
</reference>
<dbReference type="SMART" id="SM00457">
    <property type="entry name" value="MACPF"/>
    <property type="match status" value="1"/>
</dbReference>
<evidence type="ECO:0000256" key="8">
    <source>
        <dbReference type="ARBA" id="ARBA00022588"/>
    </source>
</evidence>
<dbReference type="PROSITE" id="PS51412">
    <property type="entry name" value="MACPF_2"/>
    <property type="match status" value="1"/>
</dbReference>
<keyword evidence="5" id="KW-0964">Secreted</keyword>
<keyword evidence="8" id="KW-0399">Innate immunity</keyword>
<dbReference type="GO" id="GO:0045087">
    <property type="term" value="P:innate immune response"/>
    <property type="evidence" value="ECO:0007669"/>
    <property type="project" value="UniProtKB-KW"/>
</dbReference>
<dbReference type="Gene3D" id="4.10.400.10">
    <property type="entry name" value="Low-density Lipoprotein Receptor"/>
    <property type="match status" value="1"/>
</dbReference>
<keyword evidence="10" id="KW-0812">Transmembrane</keyword>
<keyword evidence="4" id="KW-1134">Transmembrane beta strand</keyword>
<dbReference type="SUPFAM" id="SSF57535">
    <property type="entry name" value="Complement control module/SCR domain"/>
    <property type="match status" value="2"/>
</dbReference>
<dbReference type="Pfam" id="PF00090">
    <property type="entry name" value="TSP_1"/>
    <property type="match status" value="3"/>
</dbReference>
<keyword evidence="12" id="KW-0677">Repeat</keyword>
<evidence type="ECO:0000256" key="3">
    <source>
        <dbReference type="ARBA" id="ARBA00009214"/>
    </source>
</evidence>
<evidence type="ECO:0000259" key="24">
    <source>
        <dbReference type="PROSITE" id="PS50923"/>
    </source>
</evidence>
<keyword evidence="9 22" id="KW-0768">Sushi</keyword>
<dbReference type="InterPro" id="IPR001862">
    <property type="entry name" value="MAC_perforin"/>
</dbReference>
<dbReference type="PROSITE" id="PS01209">
    <property type="entry name" value="LDLRA_1"/>
    <property type="match status" value="1"/>
</dbReference>
<keyword evidence="14" id="KW-0391">Immunity</keyword>
<evidence type="ECO:0000256" key="22">
    <source>
        <dbReference type="PROSITE-ProRule" id="PRU00302"/>
    </source>
</evidence>
<evidence type="ECO:0000256" key="1">
    <source>
        <dbReference type="ARBA" id="ARBA00004276"/>
    </source>
</evidence>
<dbReference type="Pfam" id="PF01823">
    <property type="entry name" value="MACPF"/>
    <property type="match status" value="1"/>
</dbReference>
<comment type="caution">
    <text evidence="22">Lacks conserved residue(s) required for the propagation of feature annotation.</text>
</comment>
<keyword evidence="7" id="KW-1052">Target cell membrane</keyword>
<comment type="similarity">
    <text evidence="3">Belongs to the complement C6/C7/C8/C9 family.</text>
</comment>
<evidence type="ECO:0000256" key="10">
    <source>
        <dbReference type="ARBA" id="ARBA00022692"/>
    </source>
</evidence>
<dbReference type="Pfam" id="PF21288">
    <property type="entry name" value="Kazal_C6"/>
    <property type="match status" value="1"/>
</dbReference>
<dbReference type="InterPro" id="IPR020863">
    <property type="entry name" value="MACPF_CS"/>
</dbReference>
<dbReference type="CDD" id="cd00033">
    <property type="entry name" value="CCP"/>
    <property type="match status" value="2"/>
</dbReference>
<dbReference type="PROSITE" id="PS50092">
    <property type="entry name" value="TSP1"/>
    <property type="match status" value="3"/>
</dbReference>
<evidence type="ECO:0000256" key="23">
    <source>
        <dbReference type="SAM" id="SignalP"/>
    </source>
</evidence>
<keyword evidence="16" id="KW-0473">Membrane attack complex</keyword>
<dbReference type="SMART" id="SM00032">
    <property type="entry name" value="CCP"/>
    <property type="match status" value="2"/>
</dbReference>
<dbReference type="Pfam" id="PF00057">
    <property type="entry name" value="Ldl_recept_a"/>
    <property type="match status" value="1"/>
</dbReference>
<evidence type="ECO:0000256" key="9">
    <source>
        <dbReference type="ARBA" id="ARBA00022659"/>
    </source>
</evidence>
<dbReference type="SMART" id="SM00192">
    <property type="entry name" value="LDLa"/>
    <property type="match status" value="1"/>
</dbReference>
<evidence type="ECO:0000256" key="7">
    <source>
        <dbReference type="ARBA" id="ARBA00022537"/>
    </source>
</evidence>
<keyword evidence="13" id="KW-0204">Cytolysis</keyword>
<gene>
    <name evidence="26" type="primary">c6.2</name>
</gene>
<sequence length="935" mass="105178">MVSSGQLVLVLQLFNCISGGLACFCEKYTWSSWSGCTVSCNHGTQRRERHFVHDDYYWKSSCQQLCNRYEWRSCNSQTCPINCVLTEYGPWSDCSACDKKQFRTRSVQRPSQFGGSKCSPELAEERPCIPTKECQLPPVNCGDKFKCDIGRCISQALRCNNQDDCGDNSDERGCINPSVVCPVERRPAPGSDLAGNGVNALSGEQRGAVLDNTFMGEACIIKRPKDTNLYHRVPYNFQNFDIQVGDVQDFSTRPEDLHTESITVNTPRSSSSVKTSGNVFFPIFYFSSSSSRESQSYRDAFDSSKKMDSKFFRVHQVLPVSTFRTKEPGDLVLSLVFLQFLHDLPLDYNYAQYREIFQRFGTHYYSSGKLGGHYDLLYQYNRAELKSSGLTEKESSSCLHDETFFTVILYTESSSVHRCRNTKITEKYQGSFIQASEKSFSMVRGGRPTEAVALSWQRGGPVPDRTVFRDWKLSVLDNPDVVDYKLQSIIDLVRGIPCAITKRRHLRRAFIQYLEEFDTCKCAPCPNNAMPILSGTECKCVCQSGTYGKNCEVRAPDYTADHVDGYWSCWGPWSSCGASMKRHRTRRCDNPSPLRGGKVCDGPVRQDDPCHISIFEQKESCENDDDFTMGWKDELPPGVEGCLRPQRPANSFLRKAKQYYSFGEDEEFECFTGFQLEGFQYINCLPGGTWSQPSGSCIKKRCLAPEIPDGMLLSPEKNEYKVGDLLSLKCEDTSLKPQPESVFTCSDSLGWEPPLPTDLHCTNEETFVPDPQCGPGEKRQGSQCACIPRGDCGSVHQENVCVLNTNVGAKVQMSLCSFLAGRCHGDPLFFISEEGCRTDDDWQQEWAKFRAEFSSKSSVQVSCGLDTCFEWESCSASKKCQCKTAQSCQRGKGQLFCVKTVRNQRILTLDLCSLAALKCARYDLEIINEGACASR</sequence>
<dbReference type="PROSITE" id="PS50923">
    <property type="entry name" value="SUSHI"/>
    <property type="match status" value="2"/>
</dbReference>